<keyword evidence="2" id="KW-0805">Transcription regulation</keyword>
<dbReference type="InterPro" id="IPR005119">
    <property type="entry name" value="LysR_subst-bd"/>
</dbReference>
<evidence type="ECO:0000313" key="6">
    <source>
        <dbReference type="EMBL" id="MCG7507904.1"/>
    </source>
</evidence>
<comment type="similarity">
    <text evidence="1">Belongs to the LysR transcriptional regulatory family.</text>
</comment>
<evidence type="ECO:0000256" key="4">
    <source>
        <dbReference type="ARBA" id="ARBA00023163"/>
    </source>
</evidence>
<feature type="domain" description="HTH lysR-type" evidence="5">
    <location>
        <begin position="6"/>
        <end position="63"/>
    </location>
</feature>
<keyword evidence="7" id="KW-1185">Reference proteome</keyword>
<dbReference type="RefSeq" id="WP_239369427.1">
    <property type="nucleotide sequence ID" value="NZ_JAKREW010000031.1"/>
</dbReference>
<dbReference type="PANTHER" id="PTHR30537:SF26">
    <property type="entry name" value="GLYCINE CLEAVAGE SYSTEM TRANSCRIPTIONAL ACTIVATOR"/>
    <property type="match status" value="1"/>
</dbReference>
<dbReference type="PANTHER" id="PTHR30537">
    <property type="entry name" value="HTH-TYPE TRANSCRIPTIONAL REGULATOR"/>
    <property type="match status" value="1"/>
</dbReference>
<evidence type="ECO:0000256" key="1">
    <source>
        <dbReference type="ARBA" id="ARBA00009437"/>
    </source>
</evidence>
<protein>
    <submittedName>
        <fullName evidence="6">LysR substrate-binding domain-containing protein</fullName>
    </submittedName>
</protein>
<dbReference type="Proteomes" id="UP001201701">
    <property type="component" value="Unassembled WGS sequence"/>
</dbReference>
<sequence length="323" mass="35179">MSFQLPPLAAARAFESVARHLSFTKAARELGMTQAAVSYQIKLLEERVGAQLFLRHPRHIELTDVGQRLAPAITDAFAIIGEAYLAARSGAEGVLCVSTILTFASNWLARRLGAFQMAYPSLAVRLDTSTRLIDFAREDVDIAIRSGSGKWPGTETHKLFSADFTPMLSPALAASIGGVHKPADLLRLPILDPGDIWWKEWFKLAGVDAGELASRTASSMGAQMYEASAAIAGHGVAILTRELFQAELADGRLIQPFDLVGDDGHSYWLVYPTSRRNVPKIKAFRDWLLVEVERSLQANAEARSAAVIVGTSGRSRFSSATKR</sequence>
<evidence type="ECO:0000313" key="7">
    <source>
        <dbReference type="Proteomes" id="UP001201701"/>
    </source>
</evidence>
<dbReference type="SUPFAM" id="SSF46785">
    <property type="entry name" value="Winged helix' DNA-binding domain"/>
    <property type="match status" value="1"/>
</dbReference>
<dbReference type="InterPro" id="IPR000847">
    <property type="entry name" value="LysR_HTH_N"/>
</dbReference>
<dbReference type="Pfam" id="PF03466">
    <property type="entry name" value="LysR_substrate"/>
    <property type="match status" value="1"/>
</dbReference>
<dbReference type="Gene3D" id="1.10.10.10">
    <property type="entry name" value="Winged helix-like DNA-binding domain superfamily/Winged helix DNA-binding domain"/>
    <property type="match status" value="1"/>
</dbReference>
<evidence type="ECO:0000256" key="2">
    <source>
        <dbReference type="ARBA" id="ARBA00023015"/>
    </source>
</evidence>
<dbReference type="InterPro" id="IPR036390">
    <property type="entry name" value="WH_DNA-bd_sf"/>
</dbReference>
<dbReference type="InterPro" id="IPR036388">
    <property type="entry name" value="WH-like_DNA-bd_sf"/>
</dbReference>
<dbReference type="PRINTS" id="PR00039">
    <property type="entry name" value="HTHLYSR"/>
</dbReference>
<comment type="caution">
    <text evidence="6">The sequence shown here is derived from an EMBL/GenBank/DDBJ whole genome shotgun (WGS) entry which is preliminary data.</text>
</comment>
<dbReference type="EMBL" id="JAKREW010000031">
    <property type="protein sequence ID" value="MCG7507904.1"/>
    <property type="molecule type" value="Genomic_DNA"/>
</dbReference>
<organism evidence="6 7">
    <name type="scientific">Mesorhizobium retamae</name>
    <dbReference type="NCBI Taxonomy" id="2912854"/>
    <lineage>
        <taxon>Bacteria</taxon>
        <taxon>Pseudomonadati</taxon>
        <taxon>Pseudomonadota</taxon>
        <taxon>Alphaproteobacteria</taxon>
        <taxon>Hyphomicrobiales</taxon>
        <taxon>Phyllobacteriaceae</taxon>
        <taxon>Mesorhizobium</taxon>
    </lineage>
</organism>
<evidence type="ECO:0000256" key="3">
    <source>
        <dbReference type="ARBA" id="ARBA00023125"/>
    </source>
</evidence>
<dbReference type="SUPFAM" id="SSF53850">
    <property type="entry name" value="Periplasmic binding protein-like II"/>
    <property type="match status" value="1"/>
</dbReference>
<keyword evidence="4" id="KW-0804">Transcription</keyword>
<evidence type="ECO:0000259" key="5">
    <source>
        <dbReference type="PROSITE" id="PS50931"/>
    </source>
</evidence>
<proteinExistence type="inferred from homology"/>
<dbReference type="InterPro" id="IPR058163">
    <property type="entry name" value="LysR-type_TF_proteobact-type"/>
</dbReference>
<keyword evidence="3" id="KW-0238">DNA-binding</keyword>
<dbReference type="CDD" id="cd08432">
    <property type="entry name" value="PBP2_GcdR_TrpI_HvrB_AmpR_like"/>
    <property type="match status" value="1"/>
</dbReference>
<dbReference type="Pfam" id="PF00126">
    <property type="entry name" value="HTH_1"/>
    <property type="match status" value="1"/>
</dbReference>
<dbReference type="PROSITE" id="PS50931">
    <property type="entry name" value="HTH_LYSR"/>
    <property type="match status" value="1"/>
</dbReference>
<reference evidence="6 7" key="1">
    <citation type="submission" date="2022-02" db="EMBL/GenBank/DDBJ databases">
        <title>Draft genome sequence of Mezorhizobium retamae strain IRAMC:0171 isolated from Retama raetam nodules.</title>
        <authorList>
            <person name="Bengaied R."/>
            <person name="Sbissi I."/>
            <person name="Huber K."/>
            <person name="Ghodbane F."/>
            <person name="Nouioui I."/>
            <person name="Tarhouni M."/>
            <person name="Gtari M."/>
        </authorList>
    </citation>
    <scope>NUCLEOTIDE SEQUENCE [LARGE SCALE GENOMIC DNA]</scope>
    <source>
        <strain evidence="6 7">IRAMC:0171</strain>
    </source>
</reference>
<dbReference type="Gene3D" id="3.40.190.10">
    <property type="entry name" value="Periplasmic binding protein-like II"/>
    <property type="match status" value="2"/>
</dbReference>
<gene>
    <name evidence="6" type="ORF">L4923_22965</name>
</gene>
<accession>A0ABS9QKC8</accession>
<name>A0ABS9QKC8_9HYPH</name>